<evidence type="ECO:0000313" key="2">
    <source>
        <dbReference type="Proteomes" id="UP000017747"/>
    </source>
</evidence>
<dbReference type="STRING" id="994573.T472_0204395"/>
<dbReference type="EMBL" id="AXUN02000060">
    <property type="protein sequence ID" value="ETA81813.1"/>
    <property type="molecule type" value="Genomic_DNA"/>
</dbReference>
<organism evidence="1 2">
    <name type="scientific">Youngiibacter fragilis 232.1</name>
    <dbReference type="NCBI Taxonomy" id="994573"/>
    <lineage>
        <taxon>Bacteria</taxon>
        <taxon>Bacillati</taxon>
        <taxon>Bacillota</taxon>
        <taxon>Clostridia</taxon>
        <taxon>Eubacteriales</taxon>
        <taxon>Clostridiaceae</taxon>
        <taxon>Youngiibacter</taxon>
    </lineage>
</organism>
<dbReference type="OrthoDB" id="9775391at2"/>
<dbReference type="Proteomes" id="UP000017747">
    <property type="component" value="Unassembled WGS sequence"/>
</dbReference>
<name>V7I7F4_9CLOT</name>
<gene>
    <name evidence="1" type="ORF">T472_0204395</name>
</gene>
<keyword evidence="2" id="KW-1185">Reference proteome</keyword>
<reference evidence="1 2" key="1">
    <citation type="journal article" date="2014" name="Genome Announc.">
        <title>Genome Sequence of Youngiibacter fragilis, the Type Strain of the Genus Youngiibacter.</title>
        <authorList>
            <person name="Wawrik C.B."/>
            <person name="Callaghan A.V."/>
            <person name="Stamps B.W."/>
            <person name="Wawrik B."/>
        </authorList>
    </citation>
    <scope>NUCLEOTIDE SEQUENCE [LARGE SCALE GENOMIC DNA]</scope>
    <source>
        <strain evidence="1 2">232.1</strain>
    </source>
</reference>
<dbReference type="eggNOG" id="COG4948">
    <property type="taxonomic scope" value="Bacteria"/>
</dbReference>
<comment type="caution">
    <text evidence="1">The sequence shown here is derived from an EMBL/GenBank/DDBJ whole genome shotgun (WGS) entry which is preliminary data.</text>
</comment>
<sequence>MRNYYGFEIYAEKGVDHMIPIIGRMNKTDDLIKIRDYCTEKGLRFSSGGTIWNIAIFGALYDENEFLENHEPMTLPIGECLSAKPEEKNGRLHIPDIPGSPIRLDCKGVESLVLLESICYIYADKLDKQFAVRRAYYH</sequence>
<dbReference type="RefSeq" id="WP_023386447.1">
    <property type="nucleotide sequence ID" value="NZ_AXUN02000060.1"/>
</dbReference>
<proteinExistence type="predicted"/>
<evidence type="ECO:0000313" key="1">
    <source>
        <dbReference type="EMBL" id="ETA81813.1"/>
    </source>
</evidence>
<dbReference type="AlphaFoldDB" id="V7I7F4"/>
<accession>V7I7F4</accession>
<protein>
    <submittedName>
        <fullName evidence="1">Uncharacterized protein</fullName>
    </submittedName>
</protein>